<evidence type="ECO:0000256" key="9">
    <source>
        <dbReference type="ARBA" id="ARBA00023136"/>
    </source>
</evidence>
<dbReference type="GO" id="GO:0016324">
    <property type="term" value="C:apical plasma membrane"/>
    <property type="evidence" value="ECO:0007669"/>
    <property type="project" value="TreeGrafter"/>
</dbReference>
<evidence type="ECO:0000256" key="2">
    <source>
        <dbReference type="ARBA" id="ARBA00021200"/>
    </source>
</evidence>
<evidence type="ECO:0000256" key="3">
    <source>
        <dbReference type="ARBA" id="ARBA00022448"/>
    </source>
</evidence>
<evidence type="ECO:0000256" key="1">
    <source>
        <dbReference type="ARBA" id="ARBA00004251"/>
    </source>
</evidence>
<dbReference type="PANTHER" id="PTHR14995">
    <property type="entry name" value="AMNIONLESS"/>
    <property type="match status" value="1"/>
</dbReference>
<evidence type="ECO:0000256" key="7">
    <source>
        <dbReference type="ARBA" id="ARBA00022927"/>
    </source>
</evidence>
<keyword evidence="7" id="KW-0653">Protein transport</keyword>
<keyword evidence="4" id="KW-1003">Cell membrane</keyword>
<comment type="subcellular location">
    <subcellularLocation>
        <location evidence="1">Cell membrane</location>
        <topology evidence="1">Single-pass type I membrane protein</topology>
    </subcellularLocation>
</comment>
<keyword evidence="5 11" id="KW-0812">Transmembrane</keyword>
<sequence length="489" mass="52431">MATAALRAILPLLLLLALFSVLGTDAAKKIWVKNTNWMNSANWDRGSLPCSKQVVTFQEKPNPYAVFVQNDVSVGELVLPMNGEIVFADDLKINFGSFINEPNCIAGENRFVGGDPGDWLDPHNWRVEDDGNVVEPMSPDDASSPTSAADDTSGFPVLHAEVVPCTYDTVIFPENATYLVSLDHSKQIKHMEFTGKVYKRTPDFRKFLESENGKMQFKLGPSGDIAVLGQDCKDLSGCYCGNEEHMDKICDLYGDNCPHVTCGDPITPRGSCCPMCGSVLLLKYDDTFDIMAFQDRLVEDFMPKEREYKGRVKGRVSKLGPPDDQVQLVLVDDAPGASSGMAAVEVGKHVASVIEKDMGPFPTYGVTKLTIENSNVGHVAQVAEGSDANTVLYIAAGAGGGAVFFVAILVSLVIIMKKRREESKGGQNDSSVRKPPMSAGAGPPGAAGQAGGAAGPSGADKGADKGFENPVYDNPIKDNPLYADIPDDP</sequence>
<evidence type="ECO:0000313" key="13">
    <source>
        <dbReference type="EMBL" id="CAH1258889.1"/>
    </source>
</evidence>
<feature type="compositionally biased region" description="Gly residues" evidence="10">
    <location>
        <begin position="442"/>
        <end position="455"/>
    </location>
</feature>
<keyword evidence="8 11" id="KW-1133">Transmembrane helix</keyword>
<proteinExistence type="predicted"/>
<evidence type="ECO:0000256" key="4">
    <source>
        <dbReference type="ARBA" id="ARBA00022475"/>
    </source>
</evidence>
<dbReference type="OrthoDB" id="10047908at2759"/>
<evidence type="ECO:0000256" key="12">
    <source>
        <dbReference type="SAM" id="SignalP"/>
    </source>
</evidence>
<protein>
    <recommendedName>
        <fullName evidence="2">Protein amnionless</fullName>
    </recommendedName>
</protein>
<gene>
    <name evidence="13" type="primary">AMN</name>
    <name evidence="13" type="ORF">BLAG_LOCUS16312</name>
</gene>
<feature type="compositionally biased region" description="Low complexity" evidence="10">
    <location>
        <begin position="139"/>
        <end position="152"/>
    </location>
</feature>
<organism evidence="13 14">
    <name type="scientific">Branchiostoma lanceolatum</name>
    <name type="common">Common lancelet</name>
    <name type="synonym">Amphioxus lanceolatum</name>
    <dbReference type="NCBI Taxonomy" id="7740"/>
    <lineage>
        <taxon>Eukaryota</taxon>
        <taxon>Metazoa</taxon>
        <taxon>Chordata</taxon>
        <taxon>Cephalochordata</taxon>
        <taxon>Leptocardii</taxon>
        <taxon>Amphioxiformes</taxon>
        <taxon>Branchiostomatidae</taxon>
        <taxon>Branchiostoma</taxon>
    </lineage>
</organism>
<keyword evidence="9 11" id="KW-0472">Membrane</keyword>
<feature type="signal peptide" evidence="12">
    <location>
        <begin position="1"/>
        <end position="26"/>
    </location>
</feature>
<evidence type="ECO:0000313" key="14">
    <source>
        <dbReference type="Proteomes" id="UP000838412"/>
    </source>
</evidence>
<dbReference type="GO" id="GO:0015031">
    <property type="term" value="P:protein transport"/>
    <property type="evidence" value="ECO:0007669"/>
    <property type="project" value="UniProtKB-KW"/>
</dbReference>
<keyword evidence="6 12" id="KW-0732">Signal</keyword>
<feature type="region of interest" description="Disordered" evidence="10">
    <location>
        <begin position="131"/>
        <end position="152"/>
    </location>
</feature>
<evidence type="ECO:0000256" key="6">
    <source>
        <dbReference type="ARBA" id="ARBA00022729"/>
    </source>
</evidence>
<keyword evidence="3" id="KW-0813">Transport</keyword>
<accession>A0A8K0ERG4</accession>
<dbReference type="GO" id="GO:0006898">
    <property type="term" value="P:receptor-mediated endocytosis"/>
    <property type="evidence" value="ECO:0007669"/>
    <property type="project" value="TreeGrafter"/>
</dbReference>
<feature type="region of interest" description="Disordered" evidence="10">
    <location>
        <begin position="420"/>
        <end position="489"/>
    </location>
</feature>
<dbReference type="GO" id="GO:0030139">
    <property type="term" value="C:endocytic vesicle"/>
    <property type="evidence" value="ECO:0007669"/>
    <property type="project" value="TreeGrafter"/>
</dbReference>
<keyword evidence="14" id="KW-1185">Reference proteome</keyword>
<dbReference type="EMBL" id="OV696688">
    <property type="protein sequence ID" value="CAH1258889.1"/>
    <property type="molecule type" value="Genomic_DNA"/>
</dbReference>
<evidence type="ECO:0000256" key="11">
    <source>
        <dbReference type="SAM" id="Phobius"/>
    </source>
</evidence>
<reference evidence="13" key="1">
    <citation type="submission" date="2022-01" db="EMBL/GenBank/DDBJ databases">
        <authorList>
            <person name="Braso-Vives M."/>
        </authorList>
    </citation>
    <scope>NUCLEOTIDE SEQUENCE</scope>
</reference>
<dbReference type="InterPro" id="IPR026112">
    <property type="entry name" value="AMN"/>
</dbReference>
<feature type="transmembrane region" description="Helical" evidence="11">
    <location>
        <begin position="391"/>
        <end position="415"/>
    </location>
</feature>
<dbReference type="Pfam" id="PF14828">
    <property type="entry name" value="Amnionless"/>
    <property type="match status" value="1"/>
</dbReference>
<evidence type="ECO:0000256" key="5">
    <source>
        <dbReference type="ARBA" id="ARBA00022692"/>
    </source>
</evidence>
<name>A0A8K0ERG4_BRALA</name>
<dbReference type="AlphaFoldDB" id="A0A8K0ERG4"/>
<dbReference type="PANTHER" id="PTHR14995:SF2">
    <property type="entry name" value="PROTEIN AMNIONLESS"/>
    <property type="match status" value="1"/>
</dbReference>
<evidence type="ECO:0000256" key="8">
    <source>
        <dbReference type="ARBA" id="ARBA00022989"/>
    </source>
</evidence>
<feature type="chain" id="PRO_5035421627" description="Protein amnionless" evidence="12">
    <location>
        <begin position="27"/>
        <end position="489"/>
    </location>
</feature>
<evidence type="ECO:0000256" key="10">
    <source>
        <dbReference type="SAM" id="MobiDB-lite"/>
    </source>
</evidence>
<dbReference type="Proteomes" id="UP000838412">
    <property type="component" value="Chromosome 3"/>
</dbReference>